<dbReference type="Pfam" id="PF04314">
    <property type="entry name" value="PCuAC"/>
    <property type="match status" value="1"/>
</dbReference>
<keyword evidence="3" id="KW-1185">Reference proteome</keyword>
<proteinExistence type="predicted"/>
<keyword evidence="1" id="KW-0732">Signal</keyword>
<dbReference type="InterPro" id="IPR007410">
    <property type="entry name" value="LpqE-like"/>
</dbReference>
<feature type="chain" id="PRO_5047539423" evidence="1">
    <location>
        <begin position="24"/>
        <end position="163"/>
    </location>
</feature>
<evidence type="ECO:0000313" key="2">
    <source>
        <dbReference type="EMBL" id="MFC4351206.1"/>
    </source>
</evidence>
<comment type="caution">
    <text evidence="2">The sequence shown here is derived from an EMBL/GenBank/DDBJ whole genome shotgun (WGS) entry which is preliminary data.</text>
</comment>
<organism evidence="2 3">
    <name type="scientific">Fodinicurvata halophila</name>
    <dbReference type="NCBI Taxonomy" id="1419723"/>
    <lineage>
        <taxon>Bacteria</taxon>
        <taxon>Pseudomonadati</taxon>
        <taxon>Pseudomonadota</taxon>
        <taxon>Alphaproteobacteria</taxon>
        <taxon>Rhodospirillales</taxon>
        <taxon>Rhodovibrionaceae</taxon>
        <taxon>Fodinicurvata</taxon>
    </lineage>
</organism>
<dbReference type="PANTHER" id="PTHR36302">
    <property type="entry name" value="BLR7088 PROTEIN"/>
    <property type="match status" value="1"/>
</dbReference>
<evidence type="ECO:0000313" key="3">
    <source>
        <dbReference type="Proteomes" id="UP001595799"/>
    </source>
</evidence>
<feature type="signal peptide" evidence="1">
    <location>
        <begin position="1"/>
        <end position="23"/>
    </location>
</feature>
<dbReference type="Gene3D" id="2.60.40.1890">
    <property type="entry name" value="PCu(A)C copper chaperone"/>
    <property type="match status" value="1"/>
</dbReference>
<dbReference type="InterPro" id="IPR058248">
    <property type="entry name" value="Lxx211020-like"/>
</dbReference>
<dbReference type="SUPFAM" id="SSF110087">
    <property type="entry name" value="DR1885-like metal-binding protein"/>
    <property type="match status" value="1"/>
</dbReference>
<dbReference type="EMBL" id="JBHSCW010000003">
    <property type="protein sequence ID" value="MFC4351206.1"/>
    <property type="molecule type" value="Genomic_DNA"/>
</dbReference>
<name>A0ABV8UK17_9PROT</name>
<reference evidence="3" key="1">
    <citation type="journal article" date="2019" name="Int. J. Syst. Evol. Microbiol.">
        <title>The Global Catalogue of Microorganisms (GCM) 10K type strain sequencing project: providing services to taxonomists for standard genome sequencing and annotation.</title>
        <authorList>
            <consortium name="The Broad Institute Genomics Platform"/>
            <consortium name="The Broad Institute Genome Sequencing Center for Infectious Disease"/>
            <person name="Wu L."/>
            <person name="Ma J."/>
        </authorList>
    </citation>
    <scope>NUCLEOTIDE SEQUENCE [LARGE SCALE GENOMIC DNA]</scope>
    <source>
        <strain evidence="3">CECT 8472</strain>
    </source>
</reference>
<protein>
    <submittedName>
        <fullName evidence="2">Copper chaperone PCu(A)C</fullName>
    </submittedName>
</protein>
<dbReference type="PANTHER" id="PTHR36302:SF1">
    <property type="entry name" value="COPPER CHAPERONE PCU(A)C"/>
    <property type="match status" value="1"/>
</dbReference>
<dbReference type="RefSeq" id="WP_382421544.1">
    <property type="nucleotide sequence ID" value="NZ_JBHSCW010000003.1"/>
</dbReference>
<dbReference type="Proteomes" id="UP001595799">
    <property type="component" value="Unassembled WGS sequence"/>
</dbReference>
<evidence type="ECO:0000256" key="1">
    <source>
        <dbReference type="SAM" id="SignalP"/>
    </source>
</evidence>
<gene>
    <name evidence="2" type="ORF">ACFOW6_06570</name>
</gene>
<sequence length="163" mass="17861">MNRNFFKSALTGSILLAAVTVQAQDFTLGNLQVDQPWARDSAGRTQTGAIFLTIHNRADTSDKLLSARSEIAEKVELHTHRHEDGVMRMRQVEAIDVPAKGTTELAPGGHHLMLFDLEAPLQQDDSFPLTLTFEQAGNLKVEVVVEGVGTSAPDPEPQQHTHD</sequence>
<accession>A0ABV8UK17</accession>
<dbReference type="InterPro" id="IPR036182">
    <property type="entry name" value="PCuAC_sf"/>
</dbReference>